<evidence type="ECO:0000313" key="2">
    <source>
        <dbReference type="Proteomes" id="UP000186513"/>
    </source>
</evidence>
<reference evidence="1 2" key="1">
    <citation type="submission" date="2016-11" db="EMBL/GenBank/DDBJ databases">
        <authorList>
            <person name="Jaros S."/>
            <person name="Januszkiewicz K."/>
            <person name="Wedrychowicz H."/>
        </authorList>
    </citation>
    <scope>NUCLEOTIDE SEQUENCE [LARGE SCALE GENOMIC DNA]</scope>
    <source>
        <strain evidence="1 2">DSM 18899</strain>
    </source>
</reference>
<dbReference type="STRING" id="1121279.SAMN02745887_00627"/>
<dbReference type="RefSeq" id="WP_072427168.1">
    <property type="nucleotide sequence ID" value="NZ_FPKR01000002.1"/>
</dbReference>
<dbReference type="EMBL" id="FPKR01000002">
    <property type="protein sequence ID" value="SFZ72433.1"/>
    <property type="molecule type" value="Genomic_DNA"/>
</dbReference>
<dbReference type="Proteomes" id="UP000186513">
    <property type="component" value="Unassembled WGS sequence"/>
</dbReference>
<keyword evidence="2" id="KW-1185">Reference proteome</keyword>
<accession>A0A1K2H7A4</accession>
<gene>
    <name evidence="1" type="ORF">SAMN02745887_00627</name>
</gene>
<proteinExistence type="predicted"/>
<evidence type="ECO:0008006" key="3">
    <source>
        <dbReference type="Google" id="ProtNLM"/>
    </source>
</evidence>
<evidence type="ECO:0000313" key="1">
    <source>
        <dbReference type="EMBL" id="SFZ72433.1"/>
    </source>
</evidence>
<sequence>MTCILRASGKHFDVDDFISKSSLITSSLWRKGEKRFPNSRTNETTNQASGIRIVASEADFSELSRQIEDVIAFLRQHLDAIKMLTAFHGVEGAVLDFGAELHPPGWASFTFPTELLALAGATGVSLCVSVYPSDPEDDTDVQAVGT</sequence>
<dbReference type="OrthoDB" id="9255717at2"/>
<organism evidence="1 2">
    <name type="scientific">Chitinimonas taiwanensis DSM 18899</name>
    <dbReference type="NCBI Taxonomy" id="1121279"/>
    <lineage>
        <taxon>Bacteria</taxon>
        <taxon>Pseudomonadati</taxon>
        <taxon>Pseudomonadota</taxon>
        <taxon>Betaproteobacteria</taxon>
        <taxon>Neisseriales</taxon>
        <taxon>Chitinibacteraceae</taxon>
        <taxon>Chitinimonas</taxon>
    </lineage>
</organism>
<protein>
    <recommendedName>
        <fullName evidence="3">DUF4279 domain-containing protein</fullName>
    </recommendedName>
</protein>
<dbReference type="AlphaFoldDB" id="A0A1K2H7A4"/>
<name>A0A1K2H7A4_9NEIS</name>